<comment type="caution">
    <text evidence="17">The sequence shown here is derived from an EMBL/GenBank/DDBJ whole genome shotgun (WGS) entry which is preliminary data.</text>
</comment>
<keyword evidence="13 15" id="KW-0472">Membrane</keyword>
<dbReference type="EMBL" id="UWOC01000134">
    <property type="protein sequence ID" value="VCU08696.1"/>
    <property type="molecule type" value="Genomic_DNA"/>
</dbReference>
<dbReference type="InterPro" id="IPR002362">
    <property type="entry name" value="LHB-1/5"/>
</dbReference>
<evidence type="ECO:0000256" key="14">
    <source>
        <dbReference type="ARBA" id="ARBA00023243"/>
    </source>
</evidence>
<keyword evidence="10" id="KW-0076">Bacteriochlorophyll</keyword>
<feature type="transmembrane region" description="Helical" evidence="15">
    <location>
        <begin position="101"/>
        <end position="118"/>
    </location>
</feature>
<evidence type="ECO:0000256" key="2">
    <source>
        <dbReference type="ARBA" id="ARBA00004249"/>
    </source>
</evidence>
<keyword evidence="14" id="KW-0437">Light-harvesting polypeptide</keyword>
<evidence type="ECO:0000256" key="9">
    <source>
        <dbReference type="ARBA" id="ARBA00022842"/>
    </source>
</evidence>
<keyword evidence="11 15" id="KW-1133">Transmembrane helix</keyword>
<dbReference type="Proteomes" id="UP000289200">
    <property type="component" value="Unassembled WGS sequence"/>
</dbReference>
<evidence type="ECO:0000256" key="13">
    <source>
        <dbReference type="ARBA" id="ARBA00023136"/>
    </source>
</evidence>
<evidence type="ECO:0000256" key="3">
    <source>
        <dbReference type="ARBA" id="ARBA00011052"/>
    </source>
</evidence>
<evidence type="ECO:0000256" key="5">
    <source>
        <dbReference type="ARBA" id="ARBA00022494"/>
    </source>
</evidence>
<dbReference type="InterPro" id="IPR000066">
    <property type="entry name" value="Antenna_a/b"/>
</dbReference>
<dbReference type="GO" id="GO:0030077">
    <property type="term" value="C:plasma membrane light-harvesting complex"/>
    <property type="evidence" value="ECO:0007669"/>
    <property type="project" value="InterPro"/>
</dbReference>
<evidence type="ECO:0000256" key="12">
    <source>
        <dbReference type="ARBA" id="ARBA00022991"/>
    </source>
</evidence>
<accession>A0A3S4F959</accession>
<evidence type="ECO:0000256" key="7">
    <source>
        <dbReference type="ARBA" id="ARBA00022692"/>
    </source>
</evidence>
<gene>
    <name evidence="17" type="primary">B2_2</name>
    <name evidence="17" type="ORF">RHODGE_RHODGE_01860</name>
</gene>
<evidence type="ECO:0000256" key="6">
    <source>
        <dbReference type="ARBA" id="ARBA00022549"/>
    </source>
</evidence>
<keyword evidence="12" id="KW-0157">Chromophore</keyword>
<dbReference type="RefSeq" id="WP_244601549.1">
    <property type="nucleotide sequence ID" value="NZ_NPEW01000110.1"/>
</dbReference>
<evidence type="ECO:0000256" key="15">
    <source>
        <dbReference type="SAM" id="Phobius"/>
    </source>
</evidence>
<dbReference type="InterPro" id="IPR035889">
    <property type="entry name" value="Light-harvesting_complex"/>
</dbReference>
<keyword evidence="18" id="KW-1185">Reference proteome</keyword>
<proteinExistence type="inferred from homology"/>
<dbReference type="Gene3D" id="1.20.5.250">
    <property type="match status" value="1"/>
</dbReference>
<feature type="domain" description="Antenna complex alpha/beta subunit" evidence="16">
    <location>
        <begin position="88"/>
        <end position="122"/>
    </location>
</feature>
<protein>
    <submittedName>
        <fullName evidence="17">Light-harvesting protein B-800/850 beta 2 chain</fullName>
    </submittedName>
</protein>
<evidence type="ECO:0000256" key="8">
    <source>
        <dbReference type="ARBA" id="ARBA00022723"/>
    </source>
</evidence>
<evidence type="ECO:0000256" key="10">
    <source>
        <dbReference type="ARBA" id="ARBA00022956"/>
    </source>
</evidence>
<evidence type="ECO:0000256" key="11">
    <source>
        <dbReference type="ARBA" id="ARBA00022989"/>
    </source>
</evidence>
<comment type="subcellular location">
    <subcellularLocation>
        <location evidence="2">Cell inner membrane</location>
        <topology evidence="2">Single-pass type II membrane protein</topology>
    </subcellularLocation>
</comment>
<evidence type="ECO:0000313" key="17">
    <source>
        <dbReference type="EMBL" id="VCU08696.1"/>
    </source>
</evidence>
<evidence type="ECO:0000256" key="1">
    <source>
        <dbReference type="ARBA" id="ARBA00002455"/>
    </source>
</evidence>
<keyword evidence="8" id="KW-0479">Metal-binding</keyword>
<dbReference type="AlphaFoldDB" id="A0A3S4F959"/>
<dbReference type="GO" id="GO:0046872">
    <property type="term" value="F:metal ion binding"/>
    <property type="evidence" value="ECO:0007669"/>
    <property type="project" value="UniProtKB-KW"/>
</dbReference>
<dbReference type="SUPFAM" id="SSF56918">
    <property type="entry name" value="Light-harvesting complex subunits"/>
    <property type="match status" value="1"/>
</dbReference>
<evidence type="ECO:0000313" key="18">
    <source>
        <dbReference type="Proteomes" id="UP000289200"/>
    </source>
</evidence>
<keyword evidence="5" id="KW-0148">Chlorophyll</keyword>
<keyword evidence="6" id="KW-0042">Antenna complex</keyword>
<name>A0A3S4F959_9BRAD</name>
<reference evidence="18" key="1">
    <citation type="submission" date="2018-10" db="EMBL/GenBank/DDBJ databases">
        <authorList>
            <person name="Peiro R."/>
            <person name="Begona"/>
            <person name="Cbmso G."/>
            <person name="Lopez M."/>
            <person name="Gonzalez S."/>
            <person name="Sacristan E."/>
            <person name="Castillo E."/>
        </authorList>
    </citation>
    <scope>NUCLEOTIDE SEQUENCE [LARGE SCALE GENOMIC DNA]</scope>
</reference>
<dbReference type="InterPro" id="IPR023624">
    <property type="entry name" value="Antenna_beta_dom_sf"/>
</dbReference>
<evidence type="ECO:0000256" key="4">
    <source>
        <dbReference type="ARBA" id="ARBA00022475"/>
    </source>
</evidence>
<evidence type="ECO:0000259" key="16">
    <source>
        <dbReference type="Pfam" id="PF00556"/>
    </source>
</evidence>
<dbReference type="PRINTS" id="PR00674">
    <property type="entry name" value="LIGHTHARVSTB"/>
</dbReference>
<dbReference type="GO" id="GO:0005886">
    <property type="term" value="C:plasma membrane"/>
    <property type="evidence" value="ECO:0007669"/>
    <property type="project" value="UniProtKB-SubCell"/>
</dbReference>
<keyword evidence="9" id="KW-0460">Magnesium</keyword>
<keyword evidence="7 15" id="KW-0812">Transmembrane</keyword>
<dbReference type="Pfam" id="PF00556">
    <property type="entry name" value="LHC"/>
    <property type="match status" value="1"/>
</dbReference>
<organism evidence="17 18">
    <name type="scientific">Rhodoplanes serenus</name>
    <dbReference type="NCBI Taxonomy" id="200615"/>
    <lineage>
        <taxon>Bacteria</taxon>
        <taxon>Pseudomonadati</taxon>
        <taxon>Pseudomonadota</taxon>
        <taxon>Alphaproteobacteria</taxon>
        <taxon>Hyphomicrobiales</taxon>
        <taxon>Nitrobacteraceae</taxon>
        <taxon>Rhodoplanes</taxon>
    </lineage>
</organism>
<comment type="similarity">
    <text evidence="3">Belongs to the antenna complex beta subunit family.</text>
</comment>
<dbReference type="NCBIfam" id="NF040862">
    <property type="entry name" value="pufB_517_ASD"/>
    <property type="match status" value="1"/>
</dbReference>
<sequence length="122" mass="14287">MTDFKFNEDVVGWARPLSRWLNDVDWQSSWRMFSIQYSPDAIGRNVGRGDFRHDKTRLSGRLQRRPAATSMEGIQMAENRSLSGLTEEEALEFHAQFKTTFTAFMVICVLAHVLVWAWKPWY</sequence>
<keyword evidence="4" id="KW-1003">Cell membrane</keyword>
<dbReference type="GO" id="GO:0019684">
    <property type="term" value="P:photosynthesis, light reaction"/>
    <property type="evidence" value="ECO:0007669"/>
    <property type="project" value="InterPro"/>
</dbReference>
<comment type="function">
    <text evidence="1">Antenna complexes are light-harvesting systems, which transfer the excitation energy to the reaction centers.</text>
</comment>
<dbReference type="GO" id="GO:0042314">
    <property type="term" value="F:bacteriochlorophyll binding"/>
    <property type="evidence" value="ECO:0007669"/>
    <property type="project" value="UniProtKB-KW"/>
</dbReference>